<proteinExistence type="predicted"/>
<gene>
    <name evidence="2" type="ORF">S01H1_76504</name>
</gene>
<dbReference type="Gene3D" id="3.20.20.150">
    <property type="entry name" value="Divalent-metal-dependent TIM barrel enzymes"/>
    <property type="match status" value="1"/>
</dbReference>
<evidence type="ECO:0000259" key="1">
    <source>
        <dbReference type="Pfam" id="PF01261"/>
    </source>
</evidence>
<dbReference type="PANTHER" id="PTHR12110">
    <property type="entry name" value="HYDROXYPYRUVATE ISOMERASE"/>
    <property type="match status" value="1"/>
</dbReference>
<comment type="caution">
    <text evidence="2">The sequence shown here is derived from an EMBL/GenBank/DDBJ whole genome shotgun (WGS) entry which is preliminary data.</text>
</comment>
<accession>X0Y715</accession>
<dbReference type="EMBL" id="BARS01051345">
    <property type="protein sequence ID" value="GAG44488.1"/>
    <property type="molecule type" value="Genomic_DNA"/>
</dbReference>
<feature type="non-terminal residue" evidence="2">
    <location>
        <position position="236"/>
    </location>
</feature>
<evidence type="ECO:0000313" key="2">
    <source>
        <dbReference type="EMBL" id="GAG44488.1"/>
    </source>
</evidence>
<sequence length="236" mass="27226">AKDWDVETIIEKCSELGYEGVELRTTHRHGVEVSLSKTERQKIREKFDDSPVKLVGLGSAFEYHSPVKEELKTNIEGTKEYVRLAQDVGAEGIKVRPNAFPKEVSQEKAIEQIGFSLRECGQFAKDYGIKIRLEVHGIETCHVPYIKQMIDICDDSNVYVCWNSNPTDIDKNGSIKKNLDLVKDKIDIVHMSELWTEYPYEELFSLLKDMGYEDFCLAEIPESPEPDRILRYYKKL</sequence>
<name>X0Y715_9ZZZZ</name>
<feature type="domain" description="Xylose isomerase-like TIM barrel" evidence="1">
    <location>
        <begin position="10"/>
        <end position="226"/>
    </location>
</feature>
<dbReference type="InterPro" id="IPR013022">
    <property type="entry name" value="Xyl_isomerase-like_TIM-brl"/>
</dbReference>
<dbReference type="InterPro" id="IPR036237">
    <property type="entry name" value="Xyl_isomerase-like_sf"/>
</dbReference>
<reference evidence="2" key="1">
    <citation type="journal article" date="2014" name="Front. Microbiol.">
        <title>High frequency of phylogenetically diverse reductive dehalogenase-homologous genes in deep subseafloor sedimentary metagenomes.</title>
        <authorList>
            <person name="Kawai M."/>
            <person name="Futagami T."/>
            <person name="Toyoda A."/>
            <person name="Takaki Y."/>
            <person name="Nishi S."/>
            <person name="Hori S."/>
            <person name="Arai W."/>
            <person name="Tsubouchi T."/>
            <person name="Morono Y."/>
            <person name="Uchiyama I."/>
            <person name="Ito T."/>
            <person name="Fujiyama A."/>
            <person name="Inagaki F."/>
            <person name="Takami H."/>
        </authorList>
    </citation>
    <scope>NUCLEOTIDE SEQUENCE</scope>
    <source>
        <strain evidence="2">Expedition CK06-06</strain>
    </source>
</reference>
<dbReference type="Pfam" id="PF01261">
    <property type="entry name" value="AP_endonuc_2"/>
    <property type="match status" value="1"/>
</dbReference>
<dbReference type="AlphaFoldDB" id="X0Y715"/>
<feature type="non-terminal residue" evidence="2">
    <location>
        <position position="1"/>
    </location>
</feature>
<dbReference type="InterPro" id="IPR050312">
    <property type="entry name" value="IolE/XylAMocC-like"/>
</dbReference>
<protein>
    <recommendedName>
        <fullName evidence="1">Xylose isomerase-like TIM barrel domain-containing protein</fullName>
    </recommendedName>
</protein>
<dbReference type="SUPFAM" id="SSF51658">
    <property type="entry name" value="Xylose isomerase-like"/>
    <property type="match status" value="1"/>
</dbReference>
<organism evidence="2">
    <name type="scientific">marine sediment metagenome</name>
    <dbReference type="NCBI Taxonomy" id="412755"/>
    <lineage>
        <taxon>unclassified sequences</taxon>
        <taxon>metagenomes</taxon>
        <taxon>ecological metagenomes</taxon>
    </lineage>
</organism>